<protein>
    <submittedName>
        <fullName evidence="6">DNA-binding transcriptional regulator, LysR family</fullName>
    </submittedName>
</protein>
<dbReference type="AlphaFoldDB" id="A0A1I3YJ67"/>
<keyword evidence="2" id="KW-0805">Transcription regulation</keyword>
<keyword evidence="7" id="KW-1185">Reference proteome</keyword>
<dbReference type="Pfam" id="PF03466">
    <property type="entry name" value="LysR_substrate"/>
    <property type="match status" value="1"/>
</dbReference>
<dbReference type="PRINTS" id="PR00039">
    <property type="entry name" value="HTHLYSR"/>
</dbReference>
<dbReference type="InterPro" id="IPR005119">
    <property type="entry name" value="LysR_subst-bd"/>
</dbReference>
<dbReference type="Gene3D" id="3.40.190.290">
    <property type="match status" value="1"/>
</dbReference>
<dbReference type="PROSITE" id="PS50931">
    <property type="entry name" value="HTH_LYSR"/>
    <property type="match status" value="1"/>
</dbReference>
<evidence type="ECO:0000256" key="3">
    <source>
        <dbReference type="ARBA" id="ARBA00023125"/>
    </source>
</evidence>
<feature type="domain" description="HTH lysR-type" evidence="5">
    <location>
        <begin position="1"/>
        <end position="58"/>
    </location>
</feature>
<dbReference type="SUPFAM" id="SSF53850">
    <property type="entry name" value="Periplasmic binding protein-like II"/>
    <property type="match status" value="1"/>
</dbReference>
<dbReference type="InterPro" id="IPR036388">
    <property type="entry name" value="WH-like_DNA-bd_sf"/>
</dbReference>
<keyword evidence="4" id="KW-0804">Transcription</keyword>
<evidence type="ECO:0000259" key="5">
    <source>
        <dbReference type="PROSITE" id="PS50931"/>
    </source>
</evidence>
<name>A0A1I3YJ67_9PROT</name>
<evidence type="ECO:0000256" key="1">
    <source>
        <dbReference type="ARBA" id="ARBA00009437"/>
    </source>
</evidence>
<dbReference type="PANTHER" id="PTHR30419:SF2">
    <property type="entry name" value="LYSR FAMILY TRANSCRIPTIONAL REGULATOR"/>
    <property type="match status" value="1"/>
</dbReference>
<dbReference type="GO" id="GO:0003677">
    <property type="term" value="F:DNA binding"/>
    <property type="evidence" value="ECO:0007669"/>
    <property type="project" value="UniProtKB-KW"/>
</dbReference>
<dbReference type="GO" id="GO:0005829">
    <property type="term" value="C:cytosol"/>
    <property type="evidence" value="ECO:0007669"/>
    <property type="project" value="TreeGrafter"/>
</dbReference>
<reference evidence="6 7" key="1">
    <citation type="submission" date="2016-10" db="EMBL/GenBank/DDBJ databases">
        <authorList>
            <person name="de Groot N.N."/>
        </authorList>
    </citation>
    <scope>NUCLEOTIDE SEQUENCE [LARGE SCALE GENOMIC DNA]</scope>
    <source>
        <strain evidence="6 7">DSM 19981</strain>
    </source>
</reference>
<sequence length="300" mass="32695">MHAAALTYFRETAKRGSVRRAAAALNVSASALNRQILNLEEELGTALFDRLPGGMRLTAAGELLLQHVVGTLVEFDRVRSRIDDLRAARTGHVGLSAVDSLLVDFLPRALDRFRADFPAVTYALDAANPADVPRLVADGTYDLGFTFVGPTPPSLRFEHEVPAPIGVVMPSDHPLRQKREVSFDDVAPYPFLAQAGPLPRSADVDAGFARFRSGLRPRLVSNSIQALKTAIRLNMGIAFFTRLGFLEEIERGEVAWRPFDSPAINALRIGLLVPANRPPTAPARQLAARLVEEMGRLDSA</sequence>
<dbReference type="Pfam" id="PF00126">
    <property type="entry name" value="HTH_1"/>
    <property type="match status" value="1"/>
</dbReference>
<dbReference type="InterPro" id="IPR036390">
    <property type="entry name" value="WH_DNA-bd_sf"/>
</dbReference>
<evidence type="ECO:0000313" key="7">
    <source>
        <dbReference type="Proteomes" id="UP000199473"/>
    </source>
</evidence>
<proteinExistence type="inferred from homology"/>
<dbReference type="FunFam" id="1.10.10.10:FF:000001">
    <property type="entry name" value="LysR family transcriptional regulator"/>
    <property type="match status" value="1"/>
</dbReference>
<dbReference type="InterPro" id="IPR050950">
    <property type="entry name" value="HTH-type_LysR_regulators"/>
</dbReference>
<dbReference type="SUPFAM" id="SSF46785">
    <property type="entry name" value="Winged helix' DNA-binding domain"/>
    <property type="match status" value="1"/>
</dbReference>
<dbReference type="RefSeq" id="WP_092957109.1">
    <property type="nucleotide sequence ID" value="NZ_FOSQ01000001.1"/>
</dbReference>
<dbReference type="EMBL" id="FOSQ01000001">
    <property type="protein sequence ID" value="SFK31321.1"/>
    <property type="molecule type" value="Genomic_DNA"/>
</dbReference>
<dbReference type="Gene3D" id="1.10.10.10">
    <property type="entry name" value="Winged helix-like DNA-binding domain superfamily/Winged helix DNA-binding domain"/>
    <property type="match status" value="1"/>
</dbReference>
<dbReference type="STRING" id="1123062.SAMN02745775_1011327"/>
<evidence type="ECO:0000313" key="6">
    <source>
        <dbReference type="EMBL" id="SFK31321.1"/>
    </source>
</evidence>
<dbReference type="GO" id="GO:0003700">
    <property type="term" value="F:DNA-binding transcription factor activity"/>
    <property type="evidence" value="ECO:0007669"/>
    <property type="project" value="InterPro"/>
</dbReference>
<gene>
    <name evidence="6" type="ORF">SAMN02745775_1011327</name>
</gene>
<evidence type="ECO:0000256" key="4">
    <source>
        <dbReference type="ARBA" id="ARBA00023163"/>
    </source>
</evidence>
<evidence type="ECO:0000256" key="2">
    <source>
        <dbReference type="ARBA" id="ARBA00023015"/>
    </source>
</evidence>
<dbReference type="InterPro" id="IPR000847">
    <property type="entry name" value="LysR_HTH_N"/>
</dbReference>
<dbReference type="PANTHER" id="PTHR30419">
    <property type="entry name" value="HTH-TYPE TRANSCRIPTIONAL REGULATOR YBHD"/>
    <property type="match status" value="1"/>
</dbReference>
<organism evidence="6 7">
    <name type="scientific">Falsiroseomonas stagni DSM 19981</name>
    <dbReference type="NCBI Taxonomy" id="1123062"/>
    <lineage>
        <taxon>Bacteria</taxon>
        <taxon>Pseudomonadati</taxon>
        <taxon>Pseudomonadota</taxon>
        <taxon>Alphaproteobacteria</taxon>
        <taxon>Acetobacterales</taxon>
        <taxon>Roseomonadaceae</taxon>
        <taxon>Falsiroseomonas</taxon>
    </lineage>
</organism>
<keyword evidence="3 6" id="KW-0238">DNA-binding</keyword>
<comment type="similarity">
    <text evidence="1">Belongs to the LysR transcriptional regulatory family.</text>
</comment>
<accession>A0A1I3YJ67</accession>
<dbReference type="Proteomes" id="UP000199473">
    <property type="component" value="Unassembled WGS sequence"/>
</dbReference>
<dbReference type="OrthoDB" id="5297263at2"/>